<protein>
    <submittedName>
        <fullName evidence="2">Uncharacterized protein</fullName>
    </submittedName>
</protein>
<keyword evidence="3" id="KW-1185">Reference proteome</keyword>
<evidence type="ECO:0000256" key="1">
    <source>
        <dbReference type="SAM" id="SignalP"/>
    </source>
</evidence>
<reference evidence="2 3" key="1">
    <citation type="submission" date="2016-11" db="EMBL/GenBank/DDBJ databases">
        <authorList>
            <person name="Jaros S."/>
            <person name="Januszkiewicz K."/>
            <person name="Wedrychowicz H."/>
        </authorList>
    </citation>
    <scope>NUCLEOTIDE SEQUENCE [LARGE SCALE GENOMIC DNA]</scope>
    <source>
        <strain evidence="2 3">GAS95</strain>
    </source>
</reference>
<keyword evidence="1" id="KW-0732">Signal</keyword>
<gene>
    <name evidence="2" type="ORF">SAMN05444165_0409</name>
</gene>
<dbReference type="AlphaFoldDB" id="A0A1N6FV40"/>
<dbReference type="EMBL" id="FSRU01000001">
    <property type="protein sequence ID" value="SIN99092.1"/>
    <property type="molecule type" value="Genomic_DNA"/>
</dbReference>
<sequence>MQACIERMRAAVKIQWCISAVLLLASAHAAAGMFTSDGNTFEECMENRIDETKTEVQYGIAAQYCRQKHPAPVVHLDIPDPWAHGVPQLRVVVGTDTEYAKARPVIAAVALTHVTITSDSQSWYSRVDITNRNRFPLSALIVGFAARGVSQCDWNPKSYTEIYECDGSADSGMSGSFRCNIPGVEQRTDAHYCIIGIGVTATPDDLKRYSLTK</sequence>
<feature type="signal peptide" evidence="1">
    <location>
        <begin position="1"/>
        <end position="29"/>
    </location>
</feature>
<proteinExistence type="predicted"/>
<evidence type="ECO:0000313" key="2">
    <source>
        <dbReference type="EMBL" id="SIN99092.1"/>
    </source>
</evidence>
<feature type="chain" id="PRO_5013360226" evidence="1">
    <location>
        <begin position="30"/>
        <end position="213"/>
    </location>
</feature>
<evidence type="ECO:0000313" key="3">
    <source>
        <dbReference type="Proteomes" id="UP000185151"/>
    </source>
</evidence>
<accession>A0A1N6FV40</accession>
<organism evidence="2 3">
    <name type="scientific">Paraburkholderia phenazinium</name>
    <dbReference type="NCBI Taxonomy" id="60549"/>
    <lineage>
        <taxon>Bacteria</taxon>
        <taxon>Pseudomonadati</taxon>
        <taxon>Pseudomonadota</taxon>
        <taxon>Betaproteobacteria</taxon>
        <taxon>Burkholderiales</taxon>
        <taxon>Burkholderiaceae</taxon>
        <taxon>Paraburkholderia</taxon>
    </lineage>
</organism>
<name>A0A1N6FV40_9BURK</name>
<dbReference type="Proteomes" id="UP000185151">
    <property type="component" value="Unassembled WGS sequence"/>
</dbReference>